<name>A0ABZ2XJM4_9RHOO</name>
<dbReference type="PANTHER" id="PTHR33446:SF2">
    <property type="entry name" value="PROTEIN TONB"/>
    <property type="match status" value="1"/>
</dbReference>
<keyword evidence="10" id="KW-0735">Signal-anchor</keyword>
<evidence type="ECO:0000256" key="8">
    <source>
        <dbReference type="ARBA" id="ARBA00022989"/>
    </source>
</evidence>
<keyword evidence="9 10" id="KW-0472">Membrane</keyword>
<evidence type="ECO:0000256" key="3">
    <source>
        <dbReference type="ARBA" id="ARBA00022448"/>
    </source>
</evidence>
<protein>
    <recommendedName>
        <fullName evidence="10">Protein TonB</fullName>
    </recommendedName>
</protein>
<keyword evidence="7 10" id="KW-0653">Protein transport</keyword>
<dbReference type="SUPFAM" id="SSF74653">
    <property type="entry name" value="TolA/TonB C-terminal domain"/>
    <property type="match status" value="1"/>
</dbReference>
<dbReference type="InterPro" id="IPR003538">
    <property type="entry name" value="TonB"/>
</dbReference>
<keyword evidence="5 10" id="KW-0997">Cell inner membrane</keyword>
<keyword evidence="4 10" id="KW-1003">Cell membrane</keyword>
<accession>A0ABZ2XJM4</accession>
<dbReference type="RefSeq" id="WP_051295284.1">
    <property type="nucleotide sequence ID" value="NZ_CALFBA010000175.1"/>
</dbReference>
<feature type="domain" description="TonB C-terminal" evidence="12">
    <location>
        <begin position="127"/>
        <end position="218"/>
    </location>
</feature>
<dbReference type="InterPro" id="IPR037682">
    <property type="entry name" value="TonB_C"/>
</dbReference>
<evidence type="ECO:0000256" key="7">
    <source>
        <dbReference type="ARBA" id="ARBA00022927"/>
    </source>
</evidence>
<dbReference type="PRINTS" id="PR01374">
    <property type="entry name" value="TONBPROTEIN"/>
</dbReference>
<dbReference type="Proteomes" id="UP001479520">
    <property type="component" value="Chromosome"/>
</dbReference>
<comment type="function">
    <text evidence="10">Interacts with outer membrane receptor proteins that carry out high-affinity binding and energy dependent uptake into the periplasmic space of specific substrates. It could act to transduce energy from the cytoplasmic membrane to specific energy-requiring processes in the outer membrane, resulting in the release into the periplasm of ligands bound by these outer membrane proteins.</text>
</comment>
<comment type="similarity">
    <text evidence="2 10">Belongs to the TonB family.</text>
</comment>
<evidence type="ECO:0000256" key="4">
    <source>
        <dbReference type="ARBA" id="ARBA00022475"/>
    </source>
</evidence>
<evidence type="ECO:0000259" key="12">
    <source>
        <dbReference type="PROSITE" id="PS52015"/>
    </source>
</evidence>
<keyword evidence="14" id="KW-1185">Reference proteome</keyword>
<keyword evidence="8 10" id="KW-1133">Transmembrane helix</keyword>
<keyword evidence="3 10" id="KW-0813">Transport</keyword>
<keyword evidence="6 10" id="KW-0812">Transmembrane</keyword>
<dbReference type="NCBIfam" id="TIGR01352">
    <property type="entry name" value="tonB_Cterm"/>
    <property type="match status" value="1"/>
</dbReference>
<organism evidence="13 14">
    <name type="scientific">Azonexus hydrophilus</name>
    <dbReference type="NCBI Taxonomy" id="418702"/>
    <lineage>
        <taxon>Bacteria</taxon>
        <taxon>Pseudomonadati</taxon>
        <taxon>Pseudomonadota</taxon>
        <taxon>Betaproteobacteria</taxon>
        <taxon>Rhodocyclales</taxon>
        <taxon>Azonexaceae</taxon>
        <taxon>Azonexus</taxon>
    </lineage>
</organism>
<sequence>MSRRSSPVVPPQTRATRWLGIAFVLIAHVLVIGWLMAQRLLPMPDEAVTLMVNFIAPPALQQAAPKPAPKPPEPKPLPKQPAQQLVAQAPVLSPAEPVAPPLPEVPVVESAPAAPAMPLPAGPVALGGELSVVCPERRSPAYPPMSRRLGETGKVVLRVTLNAQGRVAKATVNQSSGFNRLDEAALAAVREWRCTPAQRNGQAVEATALQPFNFVLEG</sequence>
<evidence type="ECO:0000256" key="2">
    <source>
        <dbReference type="ARBA" id="ARBA00006555"/>
    </source>
</evidence>
<reference evidence="13 14" key="1">
    <citation type="submission" date="2024-04" db="EMBL/GenBank/DDBJ databases">
        <title>Dissimilatory iodate-reducing microorganisms contribute to the enrichment of iodine in groundwater.</title>
        <authorList>
            <person name="Jiang Z."/>
        </authorList>
    </citation>
    <scope>NUCLEOTIDE SEQUENCE [LARGE SCALE GENOMIC DNA]</scope>
    <source>
        <strain evidence="13 14">NCP973</strain>
    </source>
</reference>
<evidence type="ECO:0000256" key="6">
    <source>
        <dbReference type="ARBA" id="ARBA00022692"/>
    </source>
</evidence>
<evidence type="ECO:0000256" key="9">
    <source>
        <dbReference type="ARBA" id="ARBA00023136"/>
    </source>
</evidence>
<evidence type="ECO:0000313" key="13">
    <source>
        <dbReference type="EMBL" id="WZJ21471.1"/>
    </source>
</evidence>
<evidence type="ECO:0000313" key="14">
    <source>
        <dbReference type="Proteomes" id="UP001479520"/>
    </source>
</evidence>
<dbReference type="EMBL" id="CP151406">
    <property type="protein sequence ID" value="WZJ21471.1"/>
    <property type="molecule type" value="Genomic_DNA"/>
</dbReference>
<evidence type="ECO:0000256" key="10">
    <source>
        <dbReference type="RuleBase" id="RU362123"/>
    </source>
</evidence>
<gene>
    <name evidence="13" type="ORF">AADV58_16190</name>
</gene>
<evidence type="ECO:0000256" key="11">
    <source>
        <dbReference type="SAM" id="MobiDB-lite"/>
    </source>
</evidence>
<comment type="subcellular location">
    <subcellularLocation>
        <location evidence="1 10">Cell inner membrane</location>
        <topology evidence="1 10">Single-pass membrane protein</topology>
        <orientation evidence="1 10">Periplasmic side</orientation>
    </subcellularLocation>
</comment>
<dbReference type="PROSITE" id="PS52015">
    <property type="entry name" value="TONB_CTD"/>
    <property type="match status" value="1"/>
</dbReference>
<dbReference type="PANTHER" id="PTHR33446">
    <property type="entry name" value="PROTEIN TONB-RELATED"/>
    <property type="match status" value="1"/>
</dbReference>
<dbReference type="InterPro" id="IPR006260">
    <property type="entry name" value="TonB/TolA_C"/>
</dbReference>
<feature type="region of interest" description="Disordered" evidence="11">
    <location>
        <begin position="62"/>
        <end position="84"/>
    </location>
</feature>
<proteinExistence type="inferred from homology"/>
<feature type="transmembrane region" description="Helical" evidence="10">
    <location>
        <begin position="15"/>
        <end position="37"/>
    </location>
</feature>
<dbReference type="Pfam" id="PF03544">
    <property type="entry name" value="TonB_C"/>
    <property type="match status" value="1"/>
</dbReference>
<evidence type="ECO:0000256" key="5">
    <source>
        <dbReference type="ARBA" id="ARBA00022519"/>
    </source>
</evidence>
<dbReference type="InterPro" id="IPR051045">
    <property type="entry name" value="TonB-dependent_transducer"/>
</dbReference>
<dbReference type="Gene3D" id="3.30.1150.10">
    <property type="match status" value="1"/>
</dbReference>
<evidence type="ECO:0000256" key="1">
    <source>
        <dbReference type="ARBA" id="ARBA00004383"/>
    </source>
</evidence>
<feature type="compositionally biased region" description="Pro residues" evidence="11">
    <location>
        <begin position="66"/>
        <end position="79"/>
    </location>
</feature>